<dbReference type="GO" id="GO:0016791">
    <property type="term" value="F:phosphatase activity"/>
    <property type="evidence" value="ECO:0007669"/>
    <property type="project" value="TreeGrafter"/>
</dbReference>
<dbReference type="Gene3D" id="3.10.580.10">
    <property type="entry name" value="CBS-domain"/>
    <property type="match status" value="1"/>
</dbReference>
<dbReference type="Proteomes" id="UP000319449">
    <property type="component" value="Unassembled WGS sequence"/>
</dbReference>
<dbReference type="Gene3D" id="3.60.40.10">
    <property type="entry name" value="PPM-type phosphatase domain"/>
    <property type="match status" value="1"/>
</dbReference>
<evidence type="ECO:0000259" key="2">
    <source>
        <dbReference type="SMART" id="SM00331"/>
    </source>
</evidence>
<gene>
    <name evidence="3" type="ORF">JN12_02026</name>
</gene>
<dbReference type="InterPro" id="IPR046342">
    <property type="entry name" value="CBS_dom_sf"/>
</dbReference>
<reference evidence="3 4" key="1">
    <citation type="submission" date="2019-07" db="EMBL/GenBank/DDBJ databases">
        <title>Genomic Encyclopedia of Archaeal and Bacterial Type Strains, Phase II (KMG-II): from individual species to whole genera.</title>
        <authorList>
            <person name="Goeker M."/>
        </authorList>
    </citation>
    <scope>NUCLEOTIDE SEQUENCE [LARGE SCALE GENOMIC DNA]</scope>
    <source>
        <strain evidence="3 4">ATCC BAA-1139</strain>
    </source>
</reference>
<dbReference type="InterPro" id="IPR001932">
    <property type="entry name" value="PPM-type_phosphatase-like_dom"/>
</dbReference>
<dbReference type="OrthoDB" id="9802500at2"/>
<accession>A0A562VMG2</accession>
<name>A0A562VMG2_9BACT</name>
<protein>
    <submittedName>
        <fullName evidence="3">CBS domain protein</fullName>
    </submittedName>
</protein>
<sequence length="409" mass="44672">MGPTIQETPRLIDIMRPASVTGPNLLVQEVVLLFNRDQGLMALPVMENDHLIGLVRKTHFFRSLSRPYALELFNRLPIRELLEEKPFSMGAQVDIHQALTLLLEVDPALETDCFPVIEESGCLGIVTVSDLMMSISHDQMRLLTRLEELSSRIREEVAKAACIQHALLPPADFGFPGVELAAALVNSTEVGGDYYDYFVVDSHRLGLVIADVSGHGVQAGMVTTAAKASLNTLIGQGVTTPGKLLAAMNEAILAAARQSLLMTCLVAIIDCDRGHIRFANAGHNFPYLHRQRGNSLEMLQDAIGFPLGFDAGGIYQECTVCFEPGDTFICYSDGISECGNGEEEFGYDRLEGCILSLMQHPPREMVDGVLAGIRNYSGRERFEDDVTMVVARRVSVPAETEKTSTGGNS</sequence>
<dbReference type="Pfam" id="PF07228">
    <property type="entry name" value="SpoIIE"/>
    <property type="match status" value="1"/>
</dbReference>
<feature type="domain" description="PPM-type phosphatase" evidence="2">
    <location>
        <begin position="175"/>
        <end position="393"/>
    </location>
</feature>
<dbReference type="SMART" id="SM00331">
    <property type="entry name" value="PP2C_SIG"/>
    <property type="match status" value="1"/>
</dbReference>
<dbReference type="EMBL" id="VLLN01000011">
    <property type="protein sequence ID" value="TWJ19080.1"/>
    <property type="molecule type" value="Genomic_DNA"/>
</dbReference>
<evidence type="ECO:0000256" key="1">
    <source>
        <dbReference type="ARBA" id="ARBA00022801"/>
    </source>
</evidence>
<proteinExistence type="predicted"/>
<dbReference type="SUPFAM" id="SSF54631">
    <property type="entry name" value="CBS-domain pair"/>
    <property type="match status" value="1"/>
</dbReference>
<evidence type="ECO:0000313" key="4">
    <source>
        <dbReference type="Proteomes" id="UP000319449"/>
    </source>
</evidence>
<dbReference type="Pfam" id="PF00571">
    <property type="entry name" value="CBS"/>
    <property type="match status" value="2"/>
</dbReference>
<dbReference type="AlphaFoldDB" id="A0A562VMG2"/>
<comment type="caution">
    <text evidence="3">The sequence shown here is derived from an EMBL/GenBank/DDBJ whole genome shotgun (WGS) entry which is preliminary data.</text>
</comment>
<dbReference type="PANTHER" id="PTHR43156:SF2">
    <property type="entry name" value="STAGE II SPORULATION PROTEIN E"/>
    <property type="match status" value="1"/>
</dbReference>
<dbReference type="InterPro" id="IPR036457">
    <property type="entry name" value="PPM-type-like_dom_sf"/>
</dbReference>
<dbReference type="SUPFAM" id="SSF81606">
    <property type="entry name" value="PP2C-like"/>
    <property type="match status" value="1"/>
</dbReference>
<keyword evidence="4" id="KW-1185">Reference proteome</keyword>
<evidence type="ECO:0000313" key="3">
    <source>
        <dbReference type="EMBL" id="TWJ19080.1"/>
    </source>
</evidence>
<dbReference type="RefSeq" id="WP_145022119.1">
    <property type="nucleotide sequence ID" value="NZ_VLLN01000011.1"/>
</dbReference>
<dbReference type="InterPro" id="IPR052016">
    <property type="entry name" value="Bact_Sigma-Reg"/>
</dbReference>
<dbReference type="InterPro" id="IPR000644">
    <property type="entry name" value="CBS_dom"/>
</dbReference>
<dbReference type="PANTHER" id="PTHR43156">
    <property type="entry name" value="STAGE II SPORULATION PROTEIN E-RELATED"/>
    <property type="match status" value="1"/>
</dbReference>
<keyword evidence="1" id="KW-0378">Hydrolase</keyword>
<organism evidence="3 4">
    <name type="scientific">Geobacter argillaceus</name>
    <dbReference type="NCBI Taxonomy" id="345631"/>
    <lineage>
        <taxon>Bacteria</taxon>
        <taxon>Pseudomonadati</taxon>
        <taxon>Thermodesulfobacteriota</taxon>
        <taxon>Desulfuromonadia</taxon>
        <taxon>Geobacterales</taxon>
        <taxon>Geobacteraceae</taxon>
        <taxon>Geobacter</taxon>
    </lineage>
</organism>